<evidence type="ECO:0000256" key="1">
    <source>
        <dbReference type="SAM" id="MobiDB-lite"/>
    </source>
</evidence>
<dbReference type="EMBL" id="CP144522">
    <property type="protein sequence ID" value="WWC69175.1"/>
    <property type="molecule type" value="Genomic_DNA"/>
</dbReference>
<accession>A0A1B9IAE2</accession>
<evidence type="ECO:0000313" key="3">
    <source>
        <dbReference type="EMBL" id="WWC69175.1"/>
    </source>
</evidence>
<reference evidence="2" key="3">
    <citation type="submission" date="2016-07" db="EMBL/GenBank/DDBJ databases">
        <title>Evolution of pathogenesis and genome organization in the Tremellales.</title>
        <authorList>
            <person name="Cuomo C."/>
            <person name="Litvintseva A."/>
            <person name="Heitman J."/>
            <person name="Chen Y."/>
            <person name="Sun S."/>
            <person name="Springer D."/>
            <person name="Dromer F."/>
            <person name="Young S."/>
            <person name="Zeng Q."/>
            <person name="Chapman S."/>
            <person name="Gujja S."/>
            <person name="Saif S."/>
            <person name="Birren B."/>
        </authorList>
    </citation>
    <scope>NUCLEOTIDE SEQUENCE</scope>
    <source>
        <strain evidence="2">CBS 10737</strain>
    </source>
</reference>
<name>A0A1B9IAE2_9TREE</name>
<dbReference type="KEGG" id="kpin:30170254"/>
<reference evidence="3" key="4">
    <citation type="submission" date="2024-02" db="EMBL/GenBank/DDBJ databases">
        <title>Comparative genomics of Cryptococcus and Kwoniella reveals pathogenesis evolution and contrasting modes of karyotype evolution via chromosome fusion or intercentromeric recombination.</title>
        <authorList>
            <person name="Coelho M.A."/>
            <person name="David-Palma M."/>
            <person name="Shea T."/>
            <person name="Bowers K."/>
            <person name="McGinley-Smith S."/>
            <person name="Mohammad A.W."/>
            <person name="Gnirke A."/>
            <person name="Yurkov A.M."/>
            <person name="Nowrousian M."/>
            <person name="Sun S."/>
            <person name="Cuomo C.A."/>
            <person name="Heitman J."/>
        </authorList>
    </citation>
    <scope>NUCLEOTIDE SEQUENCE</scope>
    <source>
        <strain evidence="3">CBS 10737</strain>
    </source>
</reference>
<feature type="compositionally biased region" description="Polar residues" evidence="1">
    <location>
        <begin position="7"/>
        <end position="19"/>
    </location>
</feature>
<dbReference type="Proteomes" id="UP000094020">
    <property type="component" value="Chromosome 4"/>
</dbReference>
<organism evidence="2">
    <name type="scientific">Kwoniella pini CBS 10737</name>
    <dbReference type="NCBI Taxonomy" id="1296096"/>
    <lineage>
        <taxon>Eukaryota</taxon>
        <taxon>Fungi</taxon>
        <taxon>Dikarya</taxon>
        <taxon>Basidiomycota</taxon>
        <taxon>Agaricomycotina</taxon>
        <taxon>Tremellomycetes</taxon>
        <taxon>Tremellales</taxon>
        <taxon>Cryptococcaceae</taxon>
        <taxon>Kwoniella</taxon>
    </lineage>
</organism>
<reference evidence="3" key="2">
    <citation type="submission" date="2013-07" db="EMBL/GenBank/DDBJ databases">
        <authorList>
            <consortium name="The Broad Institute Genome Sequencing Platform"/>
            <person name="Cuomo C."/>
            <person name="Litvintseva A."/>
            <person name="Chen Y."/>
            <person name="Heitman J."/>
            <person name="Sun S."/>
            <person name="Springer D."/>
            <person name="Dromer F."/>
            <person name="Young S.K."/>
            <person name="Zeng Q."/>
            <person name="Gargeya S."/>
            <person name="Fitzgerald M."/>
            <person name="Abouelleil A."/>
            <person name="Alvarado L."/>
            <person name="Berlin A.M."/>
            <person name="Chapman S.B."/>
            <person name="Dewar J."/>
            <person name="Goldberg J."/>
            <person name="Griggs A."/>
            <person name="Gujja S."/>
            <person name="Hansen M."/>
            <person name="Howarth C."/>
            <person name="Imamovic A."/>
            <person name="Larimer J."/>
            <person name="McCowan C."/>
            <person name="Murphy C."/>
            <person name="Pearson M."/>
            <person name="Priest M."/>
            <person name="Roberts A."/>
            <person name="Saif S."/>
            <person name="Shea T."/>
            <person name="Sykes S."/>
            <person name="Wortman J."/>
            <person name="Nusbaum C."/>
            <person name="Birren B."/>
        </authorList>
    </citation>
    <scope>NUCLEOTIDE SEQUENCE</scope>
    <source>
        <strain evidence="3">CBS 10737</strain>
    </source>
</reference>
<reference evidence="2" key="1">
    <citation type="submission" date="2013-07" db="EMBL/GenBank/DDBJ databases">
        <title>The Genome Sequence of Cryptococcus pinus CBS10737.</title>
        <authorList>
            <consortium name="The Broad Institute Genome Sequencing Platform"/>
            <person name="Cuomo C."/>
            <person name="Litvintseva A."/>
            <person name="Chen Y."/>
            <person name="Heitman J."/>
            <person name="Sun S."/>
            <person name="Springer D."/>
            <person name="Dromer F."/>
            <person name="Young S.K."/>
            <person name="Zeng Q."/>
            <person name="Gargeya S."/>
            <person name="Fitzgerald M."/>
            <person name="Abouelleil A."/>
            <person name="Alvarado L."/>
            <person name="Berlin A.M."/>
            <person name="Chapman S.B."/>
            <person name="Dewar J."/>
            <person name="Goldberg J."/>
            <person name="Griggs A."/>
            <person name="Gujja S."/>
            <person name="Hansen M."/>
            <person name="Howarth C."/>
            <person name="Imamovic A."/>
            <person name="Larimer J."/>
            <person name="McCowan C."/>
            <person name="Murphy C."/>
            <person name="Pearson M."/>
            <person name="Priest M."/>
            <person name="Roberts A."/>
            <person name="Saif S."/>
            <person name="Shea T."/>
            <person name="Sykes S."/>
            <person name="Wortman J."/>
            <person name="Nusbaum C."/>
            <person name="Birren B."/>
        </authorList>
    </citation>
    <scope>NUCLEOTIDE SEQUENCE [LARGE SCALE GENOMIC DNA]</scope>
    <source>
        <strain evidence="2">CBS 10737</strain>
    </source>
</reference>
<sequence>MIYDLFQSPSIGQSSTKPINSPIKPDPMPMTIPIQGKYNSKRSKYNNVNQIHSNFPNENHHFHTYSQYQPDLKDDKNREFEYDYHNFIEGNEISENHHGLM</sequence>
<proteinExistence type="predicted"/>
<keyword evidence="4" id="KW-1185">Reference proteome</keyword>
<evidence type="ECO:0000313" key="2">
    <source>
        <dbReference type="EMBL" id="OCF52592.1"/>
    </source>
</evidence>
<evidence type="ECO:0000313" key="4">
    <source>
        <dbReference type="Proteomes" id="UP000094020"/>
    </source>
</evidence>
<protein>
    <submittedName>
        <fullName evidence="2">Uncharacterized protein</fullName>
    </submittedName>
</protein>
<dbReference type="EMBL" id="KI894008">
    <property type="protein sequence ID" value="OCF52592.1"/>
    <property type="molecule type" value="Genomic_DNA"/>
</dbReference>
<dbReference type="AlphaFoldDB" id="A0A1B9IAE2"/>
<feature type="region of interest" description="Disordered" evidence="1">
    <location>
        <begin position="1"/>
        <end position="28"/>
    </location>
</feature>
<dbReference type="GeneID" id="30170254"/>
<dbReference type="RefSeq" id="XP_019013811.1">
    <property type="nucleotide sequence ID" value="XM_019153650.1"/>
</dbReference>
<gene>
    <name evidence="2" type="ORF">I206_01885</name>
    <name evidence="3" type="ORF">I206_103111</name>
</gene>